<keyword evidence="2" id="KW-0812">Transmembrane</keyword>
<feature type="compositionally biased region" description="Polar residues" evidence="1">
    <location>
        <begin position="489"/>
        <end position="515"/>
    </location>
</feature>
<evidence type="ECO:0008006" key="5">
    <source>
        <dbReference type="Google" id="ProtNLM"/>
    </source>
</evidence>
<dbReference type="PANTHER" id="PTHR28613:SF6">
    <property type="entry name" value="RIKEN CDNA A930007A09 GENE"/>
    <property type="match status" value="1"/>
</dbReference>
<dbReference type="Pfam" id="PF15125">
    <property type="entry name" value="TMEM238"/>
    <property type="match status" value="1"/>
</dbReference>
<dbReference type="EMBL" id="BAAFST010000016">
    <property type="protein sequence ID" value="GAB1300018.1"/>
    <property type="molecule type" value="Genomic_DNA"/>
</dbReference>
<evidence type="ECO:0000256" key="1">
    <source>
        <dbReference type="SAM" id="MobiDB-lite"/>
    </source>
</evidence>
<comment type="caution">
    <text evidence="3">The sequence shown here is derived from an EMBL/GenBank/DDBJ whole genome shotgun (WGS) entry which is preliminary data.</text>
</comment>
<reference evidence="3 4" key="1">
    <citation type="submission" date="2024-08" db="EMBL/GenBank/DDBJ databases">
        <title>The draft genome of Apodemus speciosus.</title>
        <authorList>
            <person name="Nabeshima K."/>
            <person name="Suzuki S."/>
            <person name="Onuma M."/>
        </authorList>
    </citation>
    <scope>NUCLEOTIDE SEQUENCE [LARGE SCALE GENOMIC DNA]</scope>
    <source>
        <strain evidence="3">IB14-021</strain>
    </source>
</reference>
<keyword evidence="2" id="KW-1133">Transmembrane helix</keyword>
<feature type="region of interest" description="Disordered" evidence="1">
    <location>
        <begin position="139"/>
        <end position="167"/>
    </location>
</feature>
<organism evidence="3 4">
    <name type="scientific">Apodemus speciosus</name>
    <name type="common">Large Japanese field mouse</name>
    <dbReference type="NCBI Taxonomy" id="105296"/>
    <lineage>
        <taxon>Eukaryota</taxon>
        <taxon>Metazoa</taxon>
        <taxon>Chordata</taxon>
        <taxon>Craniata</taxon>
        <taxon>Vertebrata</taxon>
        <taxon>Euteleostomi</taxon>
        <taxon>Mammalia</taxon>
        <taxon>Eutheria</taxon>
        <taxon>Euarchontoglires</taxon>
        <taxon>Glires</taxon>
        <taxon>Rodentia</taxon>
        <taxon>Myomorpha</taxon>
        <taxon>Muroidea</taxon>
        <taxon>Muridae</taxon>
        <taxon>Murinae</taxon>
        <taxon>Apodemus</taxon>
    </lineage>
</organism>
<evidence type="ECO:0000313" key="3">
    <source>
        <dbReference type="EMBL" id="GAB1300018.1"/>
    </source>
</evidence>
<evidence type="ECO:0000313" key="4">
    <source>
        <dbReference type="Proteomes" id="UP001623349"/>
    </source>
</evidence>
<accession>A0ABQ0FLA5</accession>
<feature type="compositionally biased region" description="Low complexity" evidence="1">
    <location>
        <begin position="218"/>
        <end position="228"/>
    </location>
</feature>
<sequence>MLSLTELSQKTADLAEMRSGPLGRCSHFFWLGVAFDAVGVAVLFTGVFANLLFYDMLLYLGSIIIFVSLLWWISWYTGNIEALPEDPLRGTSHRDGGVHRGGSRRFSLTLRSVSNTFQRIRRRRRRRLHPRAVQRISSISSTDRSHLERNRDARTAGGRGKPGSVLNQFSGVQASKSLPLVLAHTPLSICTSRSQPVFSVTSQSYPLASDSNSQMALSSDSPVPVDSPHQQRSKISMTSQSYPLERTESQSHLLVPMSSENFSMISQSHLQSSDSYVSVPVRHHFQECSKISMASQSYPLERVESQSHLLVLSDGLSMVPLTSQSQIQPSVSSESYVPVDPYFQGRSKISVASRIYPLERTESQSHLLVPVPSDSFPMIPMTSQSQIQPSVSSESCVPVDPHSQGGSKISVASQIYPLERAESQSHLLVPVPSDSFPMIPMTSQSQIQGSLAQQSYLQNLPPASQTPETGKTSKSHTLAKGVPVVPPGSAQTQHPQASLTQTSQRPSSVQKAPKN</sequence>
<evidence type="ECO:0000256" key="2">
    <source>
        <dbReference type="SAM" id="Phobius"/>
    </source>
</evidence>
<feature type="transmembrane region" description="Helical" evidence="2">
    <location>
        <begin position="56"/>
        <end position="75"/>
    </location>
</feature>
<feature type="region of interest" description="Disordered" evidence="1">
    <location>
        <begin position="209"/>
        <end position="243"/>
    </location>
</feature>
<feature type="transmembrane region" description="Helical" evidence="2">
    <location>
        <begin position="28"/>
        <end position="49"/>
    </location>
</feature>
<dbReference type="Proteomes" id="UP001623349">
    <property type="component" value="Unassembled WGS sequence"/>
</dbReference>
<protein>
    <recommendedName>
        <fullName evidence="5">Transmembrane protein 238</fullName>
    </recommendedName>
</protein>
<feature type="compositionally biased region" description="Polar residues" evidence="1">
    <location>
        <begin position="233"/>
        <end position="242"/>
    </location>
</feature>
<dbReference type="PANTHER" id="PTHR28613">
    <property type="entry name" value="SI:CH211-232M10.4-RELATED"/>
    <property type="match status" value="1"/>
</dbReference>
<feature type="compositionally biased region" description="Basic and acidic residues" evidence="1">
    <location>
        <begin position="143"/>
        <end position="154"/>
    </location>
</feature>
<keyword evidence="4" id="KW-1185">Reference proteome</keyword>
<name>A0ABQ0FLA5_APOSI</name>
<keyword evidence="2" id="KW-0472">Membrane</keyword>
<gene>
    <name evidence="3" type="ORF">APTSU1_001525600</name>
</gene>
<feature type="region of interest" description="Disordered" evidence="1">
    <location>
        <begin position="460"/>
        <end position="515"/>
    </location>
</feature>
<feature type="compositionally biased region" description="Polar residues" evidence="1">
    <location>
        <begin position="460"/>
        <end position="476"/>
    </location>
</feature>
<proteinExistence type="predicted"/>
<dbReference type="InterPro" id="IPR029365">
    <property type="entry name" value="TMEM238"/>
</dbReference>